<dbReference type="KEGG" id="arf:AR1Y2_1728"/>
<gene>
    <name evidence="2" type="ORF">AR1Y2_1728</name>
</gene>
<proteinExistence type="predicted"/>
<sequence>MHDADLISAGTIFSRTLGLRKRLHNMRTLSFCFFWILLFMLSVTV</sequence>
<name>A0A4P8IBV9_9FIRM</name>
<dbReference type="EMBL" id="CP040058">
    <property type="protein sequence ID" value="QCP35182.1"/>
    <property type="molecule type" value="Genomic_DNA"/>
</dbReference>
<feature type="transmembrane region" description="Helical" evidence="1">
    <location>
        <begin position="25"/>
        <end position="43"/>
    </location>
</feature>
<keyword evidence="1" id="KW-0472">Membrane</keyword>
<evidence type="ECO:0000313" key="2">
    <source>
        <dbReference type="EMBL" id="QCP35182.1"/>
    </source>
</evidence>
<organism evidence="2 3">
    <name type="scientific">Anaerostipes rhamnosivorans</name>
    <dbReference type="NCBI Taxonomy" id="1229621"/>
    <lineage>
        <taxon>Bacteria</taxon>
        <taxon>Bacillati</taxon>
        <taxon>Bacillota</taxon>
        <taxon>Clostridia</taxon>
        <taxon>Lachnospirales</taxon>
        <taxon>Lachnospiraceae</taxon>
        <taxon>Anaerostipes</taxon>
    </lineage>
</organism>
<keyword evidence="1" id="KW-0812">Transmembrane</keyword>
<protein>
    <submittedName>
        <fullName evidence="2">Uncharacterized protein</fullName>
    </submittedName>
</protein>
<dbReference type="Proteomes" id="UP000298653">
    <property type="component" value="Chromosome"/>
</dbReference>
<keyword evidence="1" id="KW-1133">Transmembrane helix</keyword>
<evidence type="ECO:0000313" key="3">
    <source>
        <dbReference type="Proteomes" id="UP000298653"/>
    </source>
</evidence>
<keyword evidence="3" id="KW-1185">Reference proteome</keyword>
<dbReference type="AlphaFoldDB" id="A0A4P8IBV9"/>
<evidence type="ECO:0000256" key="1">
    <source>
        <dbReference type="SAM" id="Phobius"/>
    </source>
</evidence>
<accession>A0A4P8IBV9</accession>
<reference evidence="2 3" key="1">
    <citation type="submission" date="2019-05" db="EMBL/GenBank/DDBJ databases">
        <title>Complete genome sequencing of Anaerostipes rhamnosivorans.</title>
        <authorList>
            <person name="Bui T.P.N."/>
            <person name="de Vos W.M."/>
        </authorList>
    </citation>
    <scope>NUCLEOTIDE SEQUENCE [LARGE SCALE GENOMIC DNA]</scope>
    <source>
        <strain evidence="2 3">1y2</strain>
    </source>
</reference>